<dbReference type="InterPro" id="IPR014001">
    <property type="entry name" value="Helicase_ATP-bd"/>
</dbReference>
<dbReference type="GO" id="GO:0016787">
    <property type="term" value="F:hydrolase activity"/>
    <property type="evidence" value="ECO:0007669"/>
    <property type="project" value="UniProtKB-KW"/>
</dbReference>
<dbReference type="PROSITE" id="PS51192">
    <property type="entry name" value="HELICASE_ATP_BIND_1"/>
    <property type="match status" value="1"/>
</dbReference>
<evidence type="ECO:0000259" key="9">
    <source>
        <dbReference type="PROSITE" id="PS50089"/>
    </source>
</evidence>
<evidence type="ECO:0000259" key="10">
    <source>
        <dbReference type="PROSITE" id="PS51192"/>
    </source>
</evidence>
<dbReference type="Pfam" id="PF13920">
    <property type="entry name" value="zf-C3HC4_3"/>
    <property type="match status" value="1"/>
</dbReference>
<dbReference type="OrthoDB" id="5330228at2759"/>
<feature type="region of interest" description="Disordered" evidence="8">
    <location>
        <begin position="1523"/>
        <end position="1559"/>
    </location>
</feature>
<evidence type="ECO:0000313" key="12">
    <source>
        <dbReference type="Proteomes" id="UP000807342"/>
    </source>
</evidence>
<keyword evidence="1" id="KW-0479">Metal-binding</keyword>
<keyword evidence="6" id="KW-0067">ATP-binding</keyword>
<feature type="compositionally biased region" description="Acidic residues" evidence="8">
    <location>
        <begin position="435"/>
        <end position="448"/>
    </location>
</feature>
<organism evidence="11 12">
    <name type="scientific">Macrolepiota fuliginosa MF-IS2</name>
    <dbReference type="NCBI Taxonomy" id="1400762"/>
    <lineage>
        <taxon>Eukaryota</taxon>
        <taxon>Fungi</taxon>
        <taxon>Dikarya</taxon>
        <taxon>Basidiomycota</taxon>
        <taxon>Agaricomycotina</taxon>
        <taxon>Agaricomycetes</taxon>
        <taxon>Agaricomycetidae</taxon>
        <taxon>Agaricales</taxon>
        <taxon>Agaricineae</taxon>
        <taxon>Agaricaceae</taxon>
        <taxon>Macrolepiota</taxon>
    </lineage>
</organism>
<evidence type="ECO:0000256" key="7">
    <source>
        <dbReference type="PROSITE-ProRule" id="PRU00175"/>
    </source>
</evidence>
<dbReference type="InterPro" id="IPR059033">
    <property type="entry name" value="C144_05_dom"/>
</dbReference>
<gene>
    <name evidence="11" type="ORF">P691DRAFT_671107</name>
</gene>
<dbReference type="CDD" id="cd18793">
    <property type="entry name" value="SF2_C_SNF"/>
    <property type="match status" value="1"/>
</dbReference>
<feature type="region of interest" description="Disordered" evidence="8">
    <location>
        <begin position="760"/>
        <end position="816"/>
    </location>
</feature>
<dbReference type="InterPro" id="IPR052583">
    <property type="entry name" value="ATP-helicase/E3_Ub-Ligase"/>
</dbReference>
<comment type="caution">
    <text evidence="11">The sequence shown here is derived from an EMBL/GenBank/DDBJ whole genome shotgun (WGS) entry which is preliminary data.</text>
</comment>
<dbReference type="GO" id="GO:0061630">
    <property type="term" value="F:ubiquitin protein ligase activity"/>
    <property type="evidence" value="ECO:0007669"/>
    <property type="project" value="TreeGrafter"/>
</dbReference>
<dbReference type="EMBL" id="MU151191">
    <property type="protein sequence ID" value="KAF9447638.1"/>
    <property type="molecule type" value="Genomic_DNA"/>
</dbReference>
<keyword evidence="3 7" id="KW-0863">Zinc-finger</keyword>
<evidence type="ECO:0000256" key="2">
    <source>
        <dbReference type="ARBA" id="ARBA00022741"/>
    </source>
</evidence>
<evidence type="ECO:0000256" key="5">
    <source>
        <dbReference type="ARBA" id="ARBA00022833"/>
    </source>
</evidence>
<evidence type="ECO:0000256" key="4">
    <source>
        <dbReference type="ARBA" id="ARBA00022801"/>
    </source>
</evidence>
<dbReference type="Pfam" id="PF26021">
    <property type="entry name" value="Ferritin_C144_05"/>
    <property type="match status" value="1"/>
</dbReference>
<feature type="compositionally biased region" description="Basic residues" evidence="8">
    <location>
        <begin position="400"/>
        <end position="413"/>
    </location>
</feature>
<dbReference type="SMART" id="SM00184">
    <property type="entry name" value="RING"/>
    <property type="match status" value="1"/>
</dbReference>
<evidence type="ECO:0000256" key="1">
    <source>
        <dbReference type="ARBA" id="ARBA00022723"/>
    </source>
</evidence>
<dbReference type="InterPro" id="IPR049730">
    <property type="entry name" value="SNF2/RAD54-like_C"/>
</dbReference>
<evidence type="ECO:0000256" key="8">
    <source>
        <dbReference type="SAM" id="MobiDB-lite"/>
    </source>
</evidence>
<dbReference type="PANTHER" id="PTHR45865">
    <property type="entry name" value="E3 UBIQUITIN-PROTEIN LIGASE SHPRH FAMILY MEMBER"/>
    <property type="match status" value="1"/>
</dbReference>
<evidence type="ECO:0000256" key="3">
    <source>
        <dbReference type="ARBA" id="ARBA00022771"/>
    </source>
</evidence>
<dbReference type="Proteomes" id="UP000807342">
    <property type="component" value="Unassembled WGS sequence"/>
</dbReference>
<dbReference type="PANTHER" id="PTHR45865:SF1">
    <property type="entry name" value="E3 UBIQUITIN-PROTEIN LIGASE SHPRH"/>
    <property type="match status" value="1"/>
</dbReference>
<dbReference type="GO" id="GO:0005524">
    <property type="term" value="F:ATP binding"/>
    <property type="evidence" value="ECO:0007669"/>
    <property type="project" value="InterPro"/>
</dbReference>
<dbReference type="InterPro" id="IPR001841">
    <property type="entry name" value="Znf_RING"/>
</dbReference>
<dbReference type="InterPro" id="IPR013083">
    <property type="entry name" value="Znf_RING/FYVE/PHD"/>
</dbReference>
<name>A0A9P6C3U5_9AGAR</name>
<dbReference type="Pfam" id="PF00176">
    <property type="entry name" value="SNF2-rel_dom"/>
    <property type="match status" value="1"/>
</dbReference>
<reference evidence="11" key="1">
    <citation type="submission" date="2020-11" db="EMBL/GenBank/DDBJ databases">
        <authorList>
            <consortium name="DOE Joint Genome Institute"/>
            <person name="Ahrendt S."/>
            <person name="Riley R."/>
            <person name="Andreopoulos W."/>
            <person name="Labutti K."/>
            <person name="Pangilinan J."/>
            <person name="Ruiz-Duenas F.J."/>
            <person name="Barrasa J.M."/>
            <person name="Sanchez-Garcia M."/>
            <person name="Camarero S."/>
            <person name="Miyauchi S."/>
            <person name="Serrano A."/>
            <person name="Linde D."/>
            <person name="Babiker R."/>
            <person name="Drula E."/>
            <person name="Ayuso-Fernandez I."/>
            <person name="Pacheco R."/>
            <person name="Padilla G."/>
            <person name="Ferreira P."/>
            <person name="Barriuso J."/>
            <person name="Kellner H."/>
            <person name="Castanera R."/>
            <person name="Alfaro M."/>
            <person name="Ramirez L."/>
            <person name="Pisabarro A.G."/>
            <person name="Kuo A."/>
            <person name="Tritt A."/>
            <person name="Lipzen A."/>
            <person name="He G."/>
            <person name="Yan M."/>
            <person name="Ng V."/>
            <person name="Cullen D."/>
            <person name="Martin F."/>
            <person name="Rosso M.-N."/>
            <person name="Henrissat B."/>
            <person name="Hibbett D."/>
            <person name="Martinez A.T."/>
            <person name="Grigoriev I.V."/>
        </authorList>
    </citation>
    <scope>NUCLEOTIDE SEQUENCE</scope>
    <source>
        <strain evidence="11">MF-IS2</strain>
    </source>
</reference>
<keyword evidence="12" id="KW-1185">Reference proteome</keyword>
<dbReference type="Gene3D" id="3.30.40.10">
    <property type="entry name" value="Zinc/RING finger domain, C3HC4 (zinc finger)"/>
    <property type="match status" value="1"/>
</dbReference>
<evidence type="ECO:0008006" key="13">
    <source>
        <dbReference type="Google" id="ProtNLM"/>
    </source>
</evidence>
<accession>A0A9P6C3U5</accession>
<feature type="compositionally biased region" description="Basic and acidic residues" evidence="8">
    <location>
        <begin position="783"/>
        <end position="800"/>
    </location>
</feature>
<feature type="compositionally biased region" description="Polar residues" evidence="8">
    <location>
        <begin position="1536"/>
        <end position="1551"/>
    </location>
</feature>
<feature type="region of interest" description="Disordered" evidence="8">
    <location>
        <begin position="400"/>
        <end position="448"/>
    </location>
</feature>
<dbReference type="SMART" id="SM00487">
    <property type="entry name" value="DEXDc"/>
    <property type="match status" value="1"/>
</dbReference>
<dbReference type="InterPro" id="IPR027417">
    <property type="entry name" value="P-loop_NTPase"/>
</dbReference>
<dbReference type="GO" id="GO:0005634">
    <property type="term" value="C:nucleus"/>
    <property type="evidence" value="ECO:0007669"/>
    <property type="project" value="TreeGrafter"/>
</dbReference>
<dbReference type="Gene3D" id="3.40.50.300">
    <property type="entry name" value="P-loop containing nucleotide triphosphate hydrolases"/>
    <property type="match status" value="2"/>
</dbReference>
<dbReference type="GO" id="GO:0006974">
    <property type="term" value="P:DNA damage response"/>
    <property type="evidence" value="ECO:0007669"/>
    <property type="project" value="TreeGrafter"/>
</dbReference>
<dbReference type="InterPro" id="IPR017907">
    <property type="entry name" value="Znf_RING_CS"/>
</dbReference>
<keyword evidence="5" id="KW-0862">Zinc</keyword>
<dbReference type="SUPFAM" id="SSF52540">
    <property type="entry name" value="P-loop containing nucleoside triphosphate hydrolases"/>
    <property type="match status" value="2"/>
</dbReference>
<dbReference type="GO" id="GO:0000209">
    <property type="term" value="P:protein polyubiquitination"/>
    <property type="evidence" value="ECO:0007669"/>
    <property type="project" value="TreeGrafter"/>
</dbReference>
<feature type="domain" description="Helicase ATP-binding" evidence="10">
    <location>
        <begin position="291"/>
        <end position="561"/>
    </location>
</feature>
<keyword evidence="2" id="KW-0547">Nucleotide-binding</keyword>
<dbReference type="InterPro" id="IPR038718">
    <property type="entry name" value="SNF2-like_sf"/>
</dbReference>
<dbReference type="PROSITE" id="PS00518">
    <property type="entry name" value="ZF_RING_1"/>
    <property type="match status" value="1"/>
</dbReference>
<dbReference type="Gene3D" id="3.40.50.10810">
    <property type="entry name" value="Tandem AAA-ATPase domain"/>
    <property type="match status" value="2"/>
</dbReference>
<dbReference type="PROSITE" id="PS50089">
    <property type="entry name" value="ZF_RING_2"/>
    <property type="match status" value="1"/>
</dbReference>
<sequence length="1559" mass="176118">MRYISGFNVPLPDEFSEVLSALRDLFSEPTTINIGQARILDLAEKLTVTWGMEYLSGYPNRFTDHQAWLTGYQDWFLLPLSNDDYAAVLESCYELQQIGKLDIQASMKVVILPEAFFEAESRELPFEIQLEVLVSLCLPSLFEPLSKRPPKRRTTQIESLSKKLPRNHTTQIETYQSHLYDFLYGRSVGQDSIIHHDIDIPYFYSILTSASPICSQLADNAMQPDTLLPNLLPFQRRSVAWLLGREGKKVTSEGVIVPINDNAEYTFWDEIQEGNHTFFYNRLSRMLYMEKPATEKALGGILAEEPGLGKTLETLSLILLNPAPEDRNPALIRWDPETRLDVKAVKTTLIVTPSSLAGQWVDEISAHAPSLKVLVYEGWSKLAVPIKNTAEEKDRVRKLLRQQKSKSKTKRGKASGLKGRDRKRKGKAKQSYDSTESELTEVMPDEEEEEDNLDWCTYVQQYDVVITTYAVLRSDFNVARAAIQRPRREDVSYPNVDRPRSPLVMVEWMRVVMDEVQMVGGGKTEDMVSLIPRLASFAVSGTPARSHVSDLSHVLKFLRVDNLIGSPRMWNELLQPRNAGEFAAFFQKYAIRTIKTDIKAELTIPQQTRYVVGIELGPIEREVYDQTLMVMLDGLGLDARGIGASAGWQVDVALLRSSLRRLRAICTHPQVGQLQRQGDKMIKPGALKTMEAVLEDLKDKNWKLTMDDAKAKVQGLCVLAQYQQQTQDPTRYQTALQTLQTAEREVDRLIQELQAAIQEHNERGKAFKNRASTSSRGDDDEGNVEHGKSQKGKERERSPGPDDDDDDDDDDGDDDDASVMAAAAEEHTIKLRALQQRLKEARLVLHRVKFLQGDVHHVLGDQHAASEIQAYGIADEIRRDLLKGAEEDAGRIMQTLSIGRTRTGRDGVSAPDLLIEVPFLGDDCKTQKLWEFVDEAHRIIEEILNEQSALLWEWRAHIIELLSQRLNPGEGEADGQEYQRTLDNQGEAEVYLQLYAALLADRREALLHERTLLAAHDGREKKLRTTVAAMRAMDVFDEPELEAHNDVDFQPEHEVVHKELSDKRKGILKNLGSKALRTVAIDLHGVAAAIKNDKDPEKLWAKDASSQLRRLISEQETLHDKLDADLALMRKAFNQRIIYFRQLQEISDSVIQAEWDGSIDESIAEEVAKHKQLDVKILAGRSRQRYLANLVQNKGKMDEDDDDDTCTLCKCEFVRGYITPCAHIFCEGCMQAWMAKKDGRTCPMCRVVLESNALQRFTVGLVPEQKAQSNGEGVPHSRREIMYNTIHPEIFEAIQQVEARGNLGSKVQTLVKHLLYLQNNEPGSKSIVFSAWADSLHSTQKSLRSLLRIRSLRIDQNSKGDSAAKVFRKDPTISVLLLHGERENAGLNLTCASRVFLLESVVHHGFELQAIARIDRLGQTRPTEVYCYYAENTVERNILDLAARQGLSLYTKDRAAGTLNISSFELDDAKRVIDSPTKKRVQKGDFIFQVDDMLAILFPHMYEDVEYLLPDEAQVNETNDVVMGSSEHTGSGSGSQINGTQRTGRPKQNNAVAGPSRLR</sequence>
<feature type="compositionally biased region" description="Acidic residues" evidence="8">
    <location>
        <begin position="801"/>
        <end position="816"/>
    </location>
</feature>
<dbReference type="InterPro" id="IPR000330">
    <property type="entry name" value="SNF2_N"/>
</dbReference>
<evidence type="ECO:0000313" key="11">
    <source>
        <dbReference type="EMBL" id="KAF9447638.1"/>
    </source>
</evidence>
<proteinExistence type="predicted"/>
<keyword evidence="4" id="KW-0378">Hydrolase</keyword>
<protein>
    <recommendedName>
        <fullName evidence="13">RING-type domain-containing protein</fullName>
    </recommendedName>
</protein>
<dbReference type="GO" id="GO:0008270">
    <property type="term" value="F:zinc ion binding"/>
    <property type="evidence" value="ECO:0007669"/>
    <property type="project" value="UniProtKB-KW"/>
</dbReference>
<evidence type="ECO:0000256" key="6">
    <source>
        <dbReference type="ARBA" id="ARBA00022840"/>
    </source>
</evidence>
<dbReference type="SUPFAM" id="SSF57850">
    <property type="entry name" value="RING/U-box"/>
    <property type="match status" value="1"/>
</dbReference>
<feature type="domain" description="RING-type" evidence="9">
    <location>
        <begin position="1206"/>
        <end position="1246"/>
    </location>
</feature>